<accession>D3Q4R4</accession>
<dbReference type="RefSeq" id="WP_013017665.1">
    <property type="nucleotide sequence ID" value="NC_013947.1"/>
</dbReference>
<name>D3Q4R4_STANL</name>
<dbReference type="AlphaFoldDB" id="D3Q4R4"/>
<dbReference type="HOGENOM" id="CLU_2398169_0_0_11"/>
<evidence type="ECO:0000313" key="2">
    <source>
        <dbReference type="Proteomes" id="UP000000844"/>
    </source>
</evidence>
<dbReference type="Proteomes" id="UP000000844">
    <property type="component" value="Chromosome"/>
</dbReference>
<dbReference type="KEGG" id="sna:Snas_2411"/>
<proteinExistence type="predicted"/>
<gene>
    <name evidence="1" type="ordered locus">Snas_2411</name>
</gene>
<dbReference type="EMBL" id="CP001778">
    <property type="protein sequence ID" value="ADD42094.1"/>
    <property type="molecule type" value="Genomic_DNA"/>
</dbReference>
<protein>
    <submittedName>
        <fullName evidence="1">Uncharacterized protein</fullName>
    </submittedName>
</protein>
<organism evidence="1 2">
    <name type="scientific">Stackebrandtia nassauensis (strain DSM 44728 / CIP 108903 / NRRL B-16338 / NBRC 102104 / LLR-40K-21)</name>
    <dbReference type="NCBI Taxonomy" id="446470"/>
    <lineage>
        <taxon>Bacteria</taxon>
        <taxon>Bacillati</taxon>
        <taxon>Actinomycetota</taxon>
        <taxon>Actinomycetes</taxon>
        <taxon>Glycomycetales</taxon>
        <taxon>Glycomycetaceae</taxon>
        <taxon>Stackebrandtia</taxon>
    </lineage>
</organism>
<keyword evidence="2" id="KW-1185">Reference proteome</keyword>
<sequence length="93" mass="9934">MIRAQLWPRVSATVAVPKTAAQSKNITAETAARGDRCSSAAMALSSRVTTLSRHSSPTWTHRMTMATVTFLGLASPGLRFMGVPFPTSTFVPP</sequence>
<reference evidence="1 2" key="1">
    <citation type="journal article" date="2009" name="Stand. Genomic Sci.">
        <title>Complete genome sequence of Stackebrandtia nassauensis type strain (LLR-40K-21).</title>
        <authorList>
            <person name="Munk C."/>
            <person name="Lapidus A."/>
            <person name="Copeland A."/>
            <person name="Jando M."/>
            <person name="Mayilraj S."/>
            <person name="Glavina Del Rio T."/>
            <person name="Nolan M."/>
            <person name="Chen F."/>
            <person name="Lucas S."/>
            <person name="Tice H."/>
            <person name="Cheng J.F."/>
            <person name="Han C."/>
            <person name="Detter J.C."/>
            <person name="Bruce D."/>
            <person name="Goodwin L."/>
            <person name="Chain P."/>
            <person name="Pitluck S."/>
            <person name="Goker M."/>
            <person name="Ovchinikova G."/>
            <person name="Pati A."/>
            <person name="Ivanova N."/>
            <person name="Mavromatis K."/>
            <person name="Chen A."/>
            <person name="Palaniappan K."/>
            <person name="Land M."/>
            <person name="Hauser L."/>
            <person name="Chang Y.J."/>
            <person name="Jeffries C.D."/>
            <person name="Bristow J."/>
            <person name="Eisen J.A."/>
            <person name="Markowitz V."/>
            <person name="Hugenholtz P."/>
            <person name="Kyrpides N.C."/>
            <person name="Klenk H.P."/>
        </authorList>
    </citation>
    <scope>NUCLEOTIDE SEQUENCE [LARGE SCALE GENOMIC DNA]</scope>
    <source>
        <strain evidence="2">DSM 44728 / CIP 108903 / NRRL B-16338 / NBRC 102104 / LLR-40K-21</strain>
    </source>
</reference>
<evidence type="ECO:0000313" key="1">
    <source>
        <dbReference type="EMBL" id="ADD42094.1"/>
    </source>
</evidence>